<comment type="caution">
    <text evidence="10">The sequence shown here is derived from an EMBL/GenBank/DDBJ whole genome shotgun (WGS) entry which is preliminary data.</text>
</comment>
<reference evidence="10 12" key="1">
    <citation type="submission" date="2019-05" db="EMBL/GenBank/DDBJ databases">
        <title>Mumia sp. nov., isolated from the intestinal contents of plateau pika (Ochotona curzoniae) in the Qinghai-Tibet plateau of China.</title>
        <authorList>
            <person name="Tian Z."/>
        </authorList>
    </citation>
    <scope>NUCLEOTIDE SEQUENCE [LARGE SCALE GENOMIC DNA]</scope>
    <source>
        <strain evidence="12">527</strain>
        <strain evidence="10">Z527</strain>
    </source>
</reference>
<evidence type="ECO:0000313" key="10">
    <source>
        <dbReference type="EMBL" id="TNC28393.1"/>
    </source>
</evidence>
<keyword evidence="4" id="KW-1003">Cell membrane</keyword>
<evidence type="ECO:0000256" key="5">
    <source>
        <dbReference type="ARBA" id="ARBA00022692"/>
    </source>
</evidence>
<evidence type="ECO:0000313" key="11">
    <source>
        <dbReference type="EMBL" id="TNC36485.1"/>
    </source>
</evidence>
<feature type="transmembrane region" description="Helical" evidence="9">
    <location>
        <begin position="129"/>
        <end position="150"/>
    </location>
</feature>
<feature type="region of interest" description="Disordered" evidence="8">
    <location>
        <begin position="238"/>
        <end position="261"/>
    </location>
</feature>
<evidence type="ECO:0000256" key="6">
    <source>
        <dbReference type="ARBA" id="ARBA00022989"/>
    </source>
</evidence>
<feature type="transmembrane region" description="Helical" evidence="9">
    <location>
        <begin position="162"/>
        <end position="180"/>
    </location>
</feature>
<dbReference type="EMBL" id="VDFR01000136">
    <property type="protein sequence ID" value="TNC36485.1"/>
    <property type="molecule type" value="Genomic_DNA"/>
</dbReference>
<keyword evidence="5 9" id="KW-0812">Transmembrane</keyword>
<evidence type="ECO:0000256" key="8">
    <source>
        <dbReference type="SAM" id="MobiDB-lite"/>
    </source>
</evidence>
<dbReference type="InterPro" id="IPR011606">
    <property type="entry name" value="Brnchd-chn_aa_trnsp_permease"/>
</dbReference>
<dbReference type="EMBL" id="VDFR01000234">
    <property type="protein sequence ID" value="TNC28393.1"/>
    <property type="molecule type" value="Genomic_DNA"/>
</dbReference>
<dbReference type="GO" id="GO:0005886">
    <property type="term" value="C:plasma membrane"/>
    <property type="evidence" value="ECO:0007669"/>
    <property type="project" value="UniProtKB-SubCell"/>
</dbReference>
<evidence type="ECO:0000313" key="12">
    <source>
        <dbReference type="Proteomes" id="UP000306740"/>
    </source>
</evidence>
<evidence type="ECO:0000256" key="2">
    <source>
        <dbReference type="ARBA" id="ARBA00010735"/>
    </source>
</evidence>
<dbReference type="AlphaFoldDB" id="A0A5C4M6C3"/>
<dbReference type="PANTHER" id="PTHR34979">
    <property type="entry name" value="INNER MEMBRANE PROTEIN YGAZ"/>
    <property type="match status" value="1"/>
</dbReference>
<name>A0A5C4M6C3_9ACTN</name>
<sequence>MSADGGAPSDRSIVIDSLGVGLATGAYGISFGAIATASGLTVLQTCVLSLLMFSGASQFAFAGVVASGGSPVTGGITAVLLGSRNMFYGLGLAPRLRVHGWRRLAAAQLVIDESTAMGVARETDRHARIGFYVTGTSIFLLWNLMTFLGALAGNALGDPRTYGLDAAVGAAFLALLWPRLTAWPQRVVAVVGALVAVGAVPLTPAGAPIIVGGAAAVALGLWITRRSSDAEIVQALEHPEDPHHHEDGRPHEDVRDERGEA</sequence>
<keyword evidence="6 9" id="KW-1133">Transmembrane helix</keyword>
<dbReference type="Pfam" id="PF03591">
    <property type="entry name" value="AzlC"/>
    <property type="match status" value="1"/>
</dbReference>
<dbReference type="RefSeq" id="WP_139106887.1">
    <property type="nucleotide sequence ID" value="NZ_VDFR01000136.1"/>
</dbReference>
<keyword evidence="7 9" id="KW-0472">Membrane</keyword>
<dbReference type="OrthoDB" id="5195391at2"/>
<feature type="transmembrane region" description="Helical" evidence="9">
    <location>
        <begin position="12"/>
        <end position="34"/>
    </location>
</feature>
<keyword evidence="3" id="KW-0813">Transport</keyword>
<proteinExistence type="inferred from homology"/>
<organism evidence="10 12">
    <name type="scientific">Mumia zhuanghuii</name>
    <dbReference type="NCBI Taxonomy" id="2585211"/>
    <lineage>
        <taxon>Bacteria</taxon>
        <taxon>Bacillati</taxon>
        <taxon>Actinomycetota</taxon>
        <taxon>Actinomycetes</taxon>
        <taxon>Propionibacteriales</taxon>
        <taxon>Nocardioidaceae</taxon>
        <taxon>Mumia</taxon>
    </lineage>
</organism>
<dbReference type="Proteomes" id="UP000306740">
    <property type="component" value="Unassembled WGS sequence"/>
</dbReference>
<dbReference type="GO" id="GO:1903785">
    <property type="term" value="P:L-valine transmembrane transport"/>
    <property type="evidence" value="ECO:0007669"/>
    <property type="project" value="TreeGrafter"/>
</dbReference>
<comment type="similarity">
    <text evidence="2">Belongs to the AzlC family.</text>
</comment>
<evidence type="ECO:0000256" key="9">
    <source>
        <dbReference type="SAM" id="Phobius"/>
    </source>
</evidence>
<gene>
    <name evidence="11" type="ORF">FHE65_26120</name>
    <name evidence="10" type="ORF">FHE65_33770</name>
</gene>
<evidence type="ECO:0000256" key="4">
    <source>
        <dbReference type="ARBA" id="ARBA00022475"/>
    </source>
</evidence>
<protein>
    <submittedName>
        <fullName evidence="10">AzlC family ABC transporter permease</fullName>
    </submittedName>
</protein>
<comment type="subcellular location">
    <subcellularLocation>
        <location evidence="1">Cell membrane</location>
        <topology evidence="1">Multi-pass membrane protein</topology>
    </subcellularLocation>
</comment>
<evidence type="ECO:0000256" key="7">
    <source>
        <dbReference type="ARBA" id="ARBA00023136"/>
    </source>
</evidence>
<evidence type="ECO:0000256" key="1">
    <source>
        <dbReference type="ARBA" id="ARBA00004651"/>
    </source>
</evidence>
<accession>A0A5C4M6C3</accession>
<feature type="transmembrane region" description="Helical" evidence="9">
    <location>
        <begin position="187"/>
        <end position="203"/>
    </location>
</feature>
<evidence type="ECO:0000256" key="3">
    <source>
        <dbReference type="ARBA" id="ARBA00022448"/>
    </source>
</evidence>
<dbReference type="PANTHER" id="PTHR34979:SF1">
    <property type="entry name" value="INNER MEMBRANE PROTEIN YGAZ"/>
    <property type="match status" value="1"/>
</dbReference>